<dbReference type="Gene3D" id="1.20.58.390">
    <property type="entry name" value="Neurotransmitter-gated ion-channel transmembrane domain"/>
    <property type="match status" value="1"/>
</dbReference>
<comment type="subcellular location">
    <subcellularLocation>
        <location evidence="15">Postsynaptic cell membrane</location>
        <topology evidence="15">Multi-pass membrane protein</topology>
    </subcellularLocation>
</comment>
<keyword evidence="10" id="KW-0675">Receptor</keyword>
<dbReference type="GO" id="GO:0005230">
    <property type="term" value="F:extracellular ligand-gated monoatomic ion channel activity"/>
    <property type="evidence" value="ECO:0007669"/>
    <property type="project" value="InterPro"/>
</dbReference>
<dbReference type="OrthoDB" id="6097796at2759"/>
<evidence type="ECO:0000256" key="3">
    <source>
        <dbReference type="ARBA" id="ARBA00022692"/>
    </source>
</evidence>
<keyword evidence="8 27" id="KW-0472">Membrane</keyword>
<dbReference type="FunFam" id="2.70.170.10:FF:000017">
    <property type="entry name" value="5-hydroxytryptamine receptor 3A"/>
    <property type="match status" value="1"/>
</dbReference>
<keyword evidence="1 27" id="KW-0813">Transport</keyword>
<evidence type="ECO:0000256" key="11">
    <source>
        <dbReference type="ARBA" id="ARBA00023180"/>
    </source>
</evidence>
<evidence type="ECO:0000256" key="4">
    <source>
        <dbReference type="ARBA" id="ARBA00022729"/>
    </source>
</evidence>
<evidence type="ECO:0000256" key="22">
    <source>
        <dbReference type="ARBA" id="ARBA00061864"/>
    </source>
</evidence>
<comment type="subunit">
    <text evidence="22">Forms homopentameric as well as heteropentameric serotonin-activated cation-selective channel complexes with HTR3B or HTR3C or HTR3D or HTR3E. The homomeric complex is functional but exhibits low conductance with modified voltage dependence, and decreased agonist and antagonist affinity. Heteropentameric complexes display properties which resemble that of neuronal serotonin-activated channels in vivo. Interacts with RIC3.</text>
</comment>
<feature type="domain" description="Neurotransmitter-gated ion-channel ligand-binding" evidence="28">
    <location>
        <begin position="27"/>
        <end position="222"/>
    </location>
</feature>
<feature type="transmembrane region" description="Helical" evidence="27">
    <location>
        <begin position="287"/>
        <end position="310"/>
    </location>
</feature>
<evidence type="ECO:0000256" key="7">
    <source>
        <dbReference type="ARBA" id="ARBA00023065"/>
    </source>
</evidence>
<gene>
    <name evidence="30" type="primary">LOC114646703</name>
</gene>
<dbReference type="CDD" id="cd19063">
    <property type="entry name" value="LGIC_TM_5-HT3"/>
    <property type="match status" value="1"/>
</dbReference>
<comment type="catalytic activity">
    <reaction evidence="18">
        <text>Na(+)(in) = Na(+)(out)</text>
        <dbReference type="Rhea" id="RHEA:34963"/>
        <dbReference type="ChEBI" id="CHEBI:29101"/>
    </reaction>
</comment>
<evidence type="ECO:0000256" key="14">
    <source>
        <dbReference type="ARBA" id="ARBA00023303"/>
    </source>
</evidence>
<dbReference type="PRINTS" id="PR00252">
    <property type="entry name" value="NRIONCHANNEL"/>
</dbReference>
<evidence type="ECO:0000256" key="18">
    <source>
        <dbReference type="ARBA" id="ARBA00036239"/>
    </source>
</evidence>
<reference evidence="30" key="2">
    <citation type="submission" date="2025-08" db="UniProtKB">
        <authorList>
            <consortium name="Ensembl"/>
        </authorList>
    </citation>
    <scope>IDENTIFICATION</scope>
</reference>
<comment type="catalytic activity">
    <reaction evidence="16">
        <text>Mg(2+)(in) = Mg(2+)(out)</text>
        <dbReference type="Rhea" id="RHEA:29827"/>
        <dbReference type="ChEBI" id="CHEBI:18420"/>
    </reaction>
</comment>
<keyword evidence="11" id="KW-0325">Glycoprotein</keyword>
<evidence type="ECO:0000256" key="16">
    <source>
        <dbReference type="ARBA" id="ARBA00034269"/>
    </source>
</evidence>
<dbReference type="InterPro" id="IPR018000">
    <property type="entry name" value="Neurotransmitter_ion_chnl_CS"/>
</dbReference>
<evidence type="ECO:0000256" key="25">
    <source>
        <dbReference type="ARBA" id="ARBA00080492"/>
    </source>
</evidence>
<dbReference type="Ensembl" id="ENSECRT00000008968.1">
    <property type="protein sequence ID" value="ENSECRP00000008821.1"/>
    <property type="gene ID" value="ENSECRG00000005921.1"/>
</dbReference>
<evidence type="ECO:0000256" key="24">
    <source>
        <dbReference type="ARBA" id="ARBA00078864"/>
    </source>
</evidence>
<evidence type="ECO:0000256" key="13">
    <source>
        <dbReference type="ARBA" id="ARBA00023286"/>
    </source>
</evidence>
<evidence type="ECO:0000256" key="9">
    <source>
        <dbReference type="ARBA" id="ARBA00023157"/>
    </source>
</evidence>
<reference evidence="30" key="3">
    <citation type="submission" date="2025-09" db="UniProtKB">
        <authorList>
            <consortium name="Ensembl"/>
        </authorList>
    </citation>
    <scope>IDENTIFICATION</scope>
</reference>
<evidence type="ECO:0000259" key="29">
    <source>
        <dbReference type="Pfam" id="PF02932"/>
    </source>
</evidence>
<proteinExistence type="inferred from homology"/>
<comment type="catalytic activity">
    <reaction evidence="17">
        <text>K(+)(in) = K(+)(out)</text>
        <dbReference type="Rhea" id="RHEA:29463"/>
        <dbReference type="ChEBI" id="CHEBI:29103"/>
    </reaction>
</comment>
<dbReference type="GeneID" id="114646703"/>
<evidence type="ECO:0000313" key="30">
    <source>
        <dbReference type="Ensembl" id="ENSECRP00000008821.1"/>
    </source>
</evidence>
<keyword evidence="7 27" id="KW-0406">Ion transport</keyword>
<dbReference type="InterPro" id="IPR036719">
    <property type="entry name" value="Neuro-gated_channel_TM_sf"/>
</dbReference>
<dbReference type="InterPro" id="IPR006202">
    <property type="entry name" value="Neur_chan_lig-bd"/>
</dbReference>
<name>A0A8C4RYV1_ERPCA</name>
<feature type="domain" description="Neurotransmitter-gated ion-channel transmembrane" evidence="29">
    <location>
        <begin position="229"/>
        <end position="348"/>
    </location>
</feature>
<comment type="catalytic activity">
    <reaction evidence="19">
        <text>Ca(2+)(in) = Ca(2+)(out)</text>
        <dbReference type="Rhea" id="RHEA:29671"/>
        <dbReference type="ChEBI" id="CHEBI:29108"/>
    </reaction>
</comment>
<dbReference type="PROSITE" id="PS00236">
    <property type="entry name" value="NEUROTR_ION_CHANNEL"/>
    <property type="match status" value="1"/>
</dbReference>
<comment type="function">
    <text evidence="20">Forms serotonin (5-hydroxytryptamine/5-HT3)-activated cation-selective channel complexes, which when activated cause fast, depolarizing responses in neurons.</text>
</comment>
<keyword evidence="6" id="KW-0770">Synapse</keyword>
<evidence type="ECO:0000256" key="5">
    <source>
        <dbReference type="ARBA" id="ARBA00022989"/>
    </source>
</evidence>
<sequence length="443" mass="51810">MALAEVSYDMGVFMKFYQKFQYILEMPKMRPSSNWTVPTNINISVTFHHILGVNEKAHILISFLSSRQLWFNDYLVWKPEEFDGIDHLIVPLDFIWIPDFYIWEFVGENISPLMSYAYIHHTGKVICDQPIRAETSCYLDIFFFPFDTQKCLFTFGPYLHTVADITLGVHVSDEQLLSDSLQNLQDRGEWELRQINASIQQFYYQRDEWPMCVFTVKVRRKPTLYLVSLILPSAFLMLIDILSFYLPPHSLDRCAFKVTLLLGYTVFLLMMNNILPNNSGGTPLIGGYFLFCLALLVISLLESIFISYILNGLATQNRTVPQWVKSFVLGYMSQLICYKITDTREHHKKINVFTVGMIKGYEDELTGNREAPGQELEQFLKDTCDKVKDIRNSFEHFHIRSKDAEEWKEVSIVLDIFIFRVYIIFITVCMVCLGIFWSQWLTE</sequence>
<keyword evidence="2" id="KW-1003">Cell membrane</keyword>
<dbReference type="RefSeq" id="XP_051778211.1">
    <property type="nucleotide sequence ID" value="XM_051922251.1"/>
</dbReference>
<dbReference type="InterPro" id="IPR006029">
    <property type="entry name" value="Neurotrans-gated_channel_TM"/>
</dbReference>
<dbReference type="FunFam" id="1.20.58.390:FF:000020">
    <property type="entry name" value="5-hydroxytryptamine (serotonin) receptor 3A"/>
    <property type="match status" value="1"/>
</dbReference>
<dbReference type="InterPro" id="IPR049944">
    <property type="entry name" value="LGIC_TM_5-HT3"/>
</dbReference>
<feature type="transmembrane region" description="Helical" evidence="27">
    <location>
        <begin position="417"/>
        <end position="437"/>
    </location>
</feature>
<dbReference type="InterPro" id="IPR006201">
    <property type="entry name" value="Neur_channel"/>
</dbReference>
<keyword evidence="31" id="KW-1185">Reference proteome</keyword>
<accession>A0A8C4RYV1</accession>
<keyword evidence="9" id="KW-1015">Disulfide bond</keyword>
<dbReference type="Pfam" id="PF02931">
    <property type="entry name" value="Neur_chan_LBD"/>
    <property type="match status" value="1"/>
</dbReference>
<keyword evidence="12" id="KW-0628">Postsynaptic cell membrane</keyword>
<evidence type="ECO:0000256" key="27">
    <source>
        <dbReference type="RuleBase" id="RU000687"/>
    </source>
</evidence>
<evidence type="ECO:0000256" key="6">
    <source>
        <dbReference type="ARBA" id="ARBA00023018"/>
    </source>
</evidence>
<evidence type="ECO:0000256" key="2">
    <source>
        <dbReference type="ARBA" id="ARBA00022475"/>
    </source>
</evidence>
<evidence type="ECO:0000256" key="26">
    <source>
        <dbReference type="ARBA" id="ARBA00083210"/>
    </source>
</evidence>
<feature type="transmembrane region" description="Helical" evidence="27">
    <location>
        <begin position="224"/>
        <end position="246"/>
    </location>
</feature>
<dbReference type="Proteomes" id="UP000694620">
    <property type="component" value="Chromosome 2"/>
</dbReference>
<dbReference type="InterPro" id="IPR036734">
    <property type="entry name" value="Neur_chan_lig-bd_sf"/>
</dbReference>
<evidence type="ECO:0000313" key="31">
    <source>
        <dbReference type="Proteomes" id="UP000694620"/>
    </source>
</evidence>
<keyword evidence="13" id="KW-1071">Ligand-gated ion channel</keyword>
<keyword evidence="14 27" id="KW-0407">Ion channel</keyword>
<dbReference type="Pfam" id="PF02932">
    <property type="entry name" value="Neur_chan_memb"/>
    <property type="match status" value="1"/>
</dbReference>
<evidence type="ECO:0000256" key="15">
    <source>
        <dbReference type="ARBA" id="ARBA00034104"/>
    </source>
</evidence>
<dbReference type="Gene3D" id="2.70.170.10">
    <property type="entry name" value="Neurotransmitter-gated ion-channel ligand-binding domain"/>
    <property type="match status" value="1"/>
</dbReference>
<evidence type="ECO:0000256" key="17">
    <source>
        <dbReference type="ARBA" id="ARBA00034430"/>
    </source>
</evidence>
<evidence type="ECO:0000256" key="10">
    <source>
        <dbReference type="ARBA" id="ARBA00023170"/>
    </source>
</evidence>
<dbReference type="AlphaFoldDB" id="A0A8C4RYV1"/>
<reference evidence="30" key="1">
    <citation type="submission" date="2021-06" db="EMBL/GenBank/DDBJ databases">
        <authorList>
            <consortium name="Wellcome Sanger Institute Data Sharing"/>
        </authorList>
    </citation>
    <scope>NUCLEOTIDE SEQUENCE [LARGE SCALE GENOMIC DNA]</scope>
</reference>
<dbReference type="SUPFAM" id="SSF63712">
    <property type="entry name" value="Nicotinic receptor ligand binding domain-like"/>
    <property type="match status" value="1"/>
</dbReference>
<evidence type="ECO:0000256" key="23">
    <source>
        <dbReference type="ARBA" id="ARBA00068982"/>
    </source>
</evidence>
<evidence type="ECO:0000256" key="21">
    <source>
        <dbReference type="ARBA" id="ARBA00061202"/>
    </source>
</evidence>
<keyword evidence="5 27" id="KW-1133">Transmembrane helix</keyword>
<evidence type="ECO:0000256" key="12">
    <source>
        <dbReference type="ARBA" id="ARBA00023257"/>
    </source>
</evidence>
<evidence type="ECO:0000256" key="1">
    <source>
        <dbReference type="ARBA" id="ARBA00022448"/>
    </source>
</evidence>
<evidence type="ECO:0000259" key="28">
    <source>
        <dbReference type="Pfam" id="PF02931"/>
    </source>
</evidence>
<dbReference type="InterPro" id="IPR038050">
    <property type="entry name" value="Neuro_actylchol_rec"/>
</dbReference>
<evidence type="ECO:0000256" key="20">
    <source>
        <dbReference type="ARBA" id="ARBA00037540"/>
    </source>
</evidence>
<keyword evidence="4" id="KW-0732">Signal</keyword>
<dbReference type="PANTHER" id="PTHR18945">
    <property type="entry name" value="NEUROTRANSMITTER GATED ION CHANNEL"/>
    <property type="match status" value="1"/>
</dbReference>
<evidence type="ECO:0000256" key="19">
    <source>
        <dbReference type="ARBA" id="ARBA00036634"/>
    </source>
</evidence>
<feature type="transmembrane region" description="Helical" evidence="27">
    <location>
        <begin position="258"/>
        <end position="275"/>
    </location>
</feature>
<keyword evidence="3 27" id="KW-0812">Transmembrane</keyword>
<comment type="similarity">
    <text evidence="21">Belongs to the ligand-gated ion channel (TC 1.A.9) family. 5-hydroxytryptamine receptor (TC 1.A.9.2) subfamily. HTR3A sub-subfamily.</text>
</comment>
<dbReference type="GO" id="GO:0004888">
    <property type="term" value="F:transmembrane signaling receptor activity"/>
    <property type="evidence" value="ECO:0007669"/>
    <property type="project" value="InterPro"/>
</dbReference>
<dbReference type="GeneTree" id="ENSGT00940000164221"/>
<protein>
    <recommendedName>
        <fullName evidence="23">5-hydroxytryptamine receptor 3A</fullName>
    </recommendedName>
    <alternativeName>
        <fullName evidence="25">5-hydroxytryptamine receptor 3</fullName>
    </alternativeName>
    <alternativeName>
        <fullName evidence="24">Serotonin receptor 3A</fullName>
    </alternativeName>
    <alternativeName>
        <fullName evidence="26">Serotonin-gated ion channel receptor</fullName>
    </alternativeName>
</protein>
<dbReference type="GO" id="GO:0045211">
    <property type="term" value="C:postsynaptic membrane"/>
    <property type="evidence" value="ECO:0007669"/>
    <property type="project" value="UniProtKB-SubCell"/>
</dbReference>
<dbReference type="SUPFAM" id="SSF90112">
    <property type="entry name" value="Neurotransmitter-gated ion-channel transmembrane pore"/>
    <property type="match status" value="1"/>
</dbReference>
<evidence type="ECO:0000256" key="8">
    <source>
        <dbReference type="ARBA" id="ARBA00023136"/>
    </source>
</evidence>
<organism evidence="30 31">
    <name type="scientific">Erpetoichthys calabaricus</name>
    <name type="common">Rope fish</name>
    <name type="synonym">Calamoichthys calabaricus</name>
    <dbReference type="NCBI Taxonomy" id="27687"/>
    <lineage>
        <taxon>Eukaryota</taxon>
        <taxon>Metazoa</taxon>
        <taxon>Chordata</taxon>
        <taxon>Craniata</taxon>
        <taxon>Vertebrata</taxon>
        <taxon>Euteleostomi</taxon>
        <taxon>Actinopterygii</taxon>
        <taxon>Polypteriformes</taxon>
        <taxon>Polypteridae</taxon>
        <taxon>Erpetoichthys</taxon>
    </lineage>
</organism>